<keyword evidence="11" id="KW-0862">Zinc</keyword>
<comment type="function">
    <text evidence="2">Extracellular metalloprotease that contributes to pathogenicity.</text>
</comment>
<gene>
    <name evidence="20" type="ORF">UREG_01322</name>
</gene>
<keyword evidence="21" id="KW-1185">Reference proteome</keyword>
<dbReference type="OrthoDB" id="3626597at2759"/>
<feature type="domain" description="Peptidase M14" evidence="19">
    <location>
        <begin position="120"/>
        <end position="417"/>
    </location>
</feature>
<evidence type="ECO:0000256" key="1">
    <source>
        <dbReference type="ARBA" id="ARBA00001947"/>
    </source>
</evidence>
<dbReference type="eggNOG" id="KOG2650">
    <property type="taxonomic scope" value="Eukaryota"/>
</dbReference>
<evidence type="ECO:0000256" key="10">
    <source>
        <dbReference type="ARBA" id="ARBA00022801"/>
    </source>
</evidence>
<dbReference type="VEuPathDB" id="FungiDB:UREG_01322"/>
<sequence length="417" mass="46566">MKLLLVVSVFLTSAFGATAASLGSEYNGYKVFRIPTTEENHARVVDLINELHLDTWKFPKKVGFAADVVVPLEQISSFEKATAGLTIEVMHEDLGASIEAESAVASTFEAGNPNSTWFDTYHSYEEHQQFLKDLQTQYLSNSELIIAGNTYEGRPIQGIHIWGSRGKGKPGVVWHGTVHAREWITTMVVEYLTWSLLSQQNDPAVKGILDKHDFFIFPIANPDGFVFSQRVRRLWRKSRQPSKLLCVGTDLNRNYPHQWGERGSSARLCAATFRGLGPGDAPEVQAHIRVMQDIARSQGGKMYVDWHSYSQLFLTPYGHSCDKRASNHEKHMELANVFAQALGAVHGTAFKVGPTCNTLYQISGDSVDWAVDVGKFELAFAAELRDTGWYGFIIPPQQIRPSGEEAWAGIKALMERM</sequence>
<accession>C4JHF9</accession>
<dbReference type="CDD" id="cd03860">
    <property type="entry name" value="M14_CP_A-B_like"/>
    <property type="match status" value="1"/>
</dbReference>
<comment type="cofactor">
    <cofactor evidence="1">
        <name>Zn(2+)</name>
        <dbReference type="ChEBI" id="CHEBI:29105"/>
    </cofactor>
</comment>
<comment type="subcellular location">
    <subcellularLocation>
        <location evidence="3">Secreted</location>
    </subcellularLocation>
</comment>
<evidence type="ECO:0000256" key="5">
    <source>
        <dbReference type="ARBA" id="ARBA00022525"/>
    </source>
</evidence>
<dbReference type="InParanoid" id="C4JHF9"/>
<dbReference type="PROSITE" id="PS52035">
    <property type="entry name" value="PEPTIDASE_M14"/>
    <property type="match status" value="1"/>
</dbReference>
<dbReference type="InterPro" id="IPR036990">
    <property type="entry name" value="M14A-like_propep"/>
</dbReference>
<evidence type="ECO:0000256" key="14">
    <source>
        <dbReference type="ARBA" id="ARBA00023145"/>
    </source>
</evidence>
<evidence type="ECO:0000256" key="6">
    <source>
        <dbReference type="ARBA" id="ARBA00022645"/>
    </source>
</evidence>
<dbReference type="InterPro" id="IPR003146">
    <property type="entry name" value="M14A_act_pep"/>
</dbReference>
<feature type="active site" description="Proton donor/acceptor" evidence="17">
    <location>
        <position position="383"/>
    </location>
</feature>
<dbReference type="MEROPS" id="M14.014"/>
<proteinExistence type="inferred from homology"/>
<dbReference type="SMART" id="SM00631">
    <property type="entry name" value="Zn_pept"/>
    <property type="match status" value="1"/>
</dbReference>
<keyword evidence="8" id="KW-0479">Metal-binding</keyword>
<dbReference type="STRING" id="336963.C4JHF9"/>
<keyword evidence="9 18" id="KW-0732">Signal</keyword>
<dbReference type="HOGENOM" id="CLU_019326_1_1_1"/>
<evidence type="ECO:0000256" key="7">
    <source>
        <dbReference type="ARBA" id="ARBA00022670"/>
    </source>
</evidence>
<feature type="chain" id="PRO_5002937694" description="Carboxypeptidase M14A" evidence="18">
    <location>
        <begin position="20"/>
        <end position="417"/>
    </location>
</feature>
<dbReference type="GO" id="GO:0005576">
    <property type="term" value="C:extracellular region"/>
    <property type="evidence" value="ECO:0007669"/>
    <property type="project" value="UniProtKB-SubCell"/>
</dbReference>
<keyword evidence="6" id="KW-0121">Carboxypeptidase</keyword>
<evidence type="ECO:0000256" key="13">
    <source>
        <dbReference type="ARBA" id="ARBA00023049"/>
    </source>
</evidence>
<evidence type="ECO:0000256" key="18">
    <source>
        <dbReference type="SAM" id="SignalP"/>
    </source>
</evidence>
<reference evidence="21" key="1">
    <citation type="journal article" date="2009" name="Genome Res.">
        <title>Comparative genomic analyses of the human fungal pathogens Coccidioides and their relatives.</title>
        <authorList>
            <person name="Sharpton T.J."/>
            <person name="Stajich J.E."/>
            <person name="Rounsley S.D."/>
            <person name="Gardner M.J."/>
            <person name="Wortman J.R."/>
            <person name="Jordar V.S."/>
            <person name="Maiti R."/>
            <person name="Kodira C.D."/>
            <person name="Neafsey D.E."/>
            <person name="Zeng Q."/>
            <person name="Hung C.-Y."/>
            <person name="McMahan C."/>
            <person name="Muszewska A."/>
            <person name="Grynberg M."/>
            <person name="Mandel M.A."/>
            <person name="Kellner E.M."/>
            <person name="Barker B.M."/>
            <person name="Galgiani J.N."/>
            <person name="Orbach M.J."/>
            <person name="Kirkland T.N."/>
            <person name="Cole G.T."/>
            <person name="Henn M.R."/>
            <person name="Birren B.W."/>
            <person name="Taylor J.W."/>
        </authorList>
    </citation>
    <scope>NUCLEOTIDE SEQUENCE [LARGE SCALE GENOMIC DNA]</scope>
    <source>
        <strain evidence="21">UAMH 1704</strain>
    </source>
</reference>
<dbReference type="InterPro" id="IPR000834">
    <property type="entry name" value="Peptidase_M14"/>
</dbReference>
<dbReference type="RefSeq" id="XP_002541806.1">
    <property type="nucleotide sequence ID" value="XM_002541760.1"/>
</dbReference>
<evidence type="ECO:0000256" key="12">
    <source>
        <dbReference type="ARBA" id="ARBA00023026"/>
    </source>
</evidence>
<dbReference type="OMA" id="MYKVNSE"/>
<protein>
    <recommendedName>
        <fullName evidence="16">Carboxypeptidase M14A</fullName>
    </recommendedName>
</protein>
<evidence type="ECO:0000256" key="9">
    <source>
        <dbReference type="ARBA" id="ARBA00022729"/>
    </source>
</evidence>
<keyword evidence="10" id="KW-0378">Hydrolase</keyword>
<evidence type="ECO:0000256" key="17">
    <source>
        <dbReference type="PROSITE-ProRule" id="PRU01379"/>
    </source>
</evidence>
<keyword evidence="15" id="KW-1015">Disulfide bond</keyword>
<evidence type="ECO:0000313" key="20">
    <source>
        <dbReference type="EMBL" id="EEP76473.1"/>
    </source>
</evidence>
<feature type="signal peptide" evidence="18">
    <location>
        <begin position="1"/>
        <end position="19"/>
    </location>
</feature>
<evidence type="ECO:0000256" key="2">
    <source>
        <dbReference type="ARBA" id="ARBA00003091"/>
    </source>
</evidence>
<keyword evidence="7" id="KW-0645">Protease</keyword>
<keyword evidence="12" id="KW-0843">Virulence</keyword>
<dbReference type="EMBL" id="CH476615">
    <property type="protein sequence ID" value="EEP76473.1"/>
    <property type="molecule type" value="Genomic_DNA"/>
</dbReference>
<dbReference type="GO" id="GO:0008270">
    <property type="term" value="F:zinc ion binding"/>
    <property type="evidence" value="ECO:0007669"/>
    <property type="project" value="InterPro"/>
</dbReference>
<evidence type="ECO:0000256" key="16">
    <source>
        <dbReference type="ARBA" id="ARBA00081330"/>
    </source>
</evidence>
<dbReference type="Proteomes" id="UP000002058">
    <property type="component" value="Unassembled WGS sequence"/>
</dbReference>
<keyword evidence="5" id="KW-0964">Secreted</keyword>
<keyword evidence="13" id="KW-0482">Metalloprotease</keyword>
<dbReference type="PANTHER" id="PTHR11705">
    <property type="entry name" value="PROTEASE FAMILY M14 CARBOXYPEPTIDASE A,B"/>
    <property type="match status" value="1"/>
</dbReference>
<dbReference type="GO" id="GO:0004181">
    <property type="term" value="F:metallocarboxypeptidase activity"/>
    <property type="evidence" value="ECO:0007669"/>
    <property type="project" value="InterPro"/>
</dbReference>
<dbReference type="PRINTS" id="PR00765">
    <property type="entry name" value="CRBOXYPTASEA"/>
</dbReference>
<evidence type="ECO:0000256" key="4">
    <source>
        <dbReference type="ARBA" id="ARBA00005988"/>
    </source>
</evidence>
<dbReference type="Gene3D" id="3.30.70.340">
    <property type="entry name" value="Metallocarboxypeptidase-like"/>
    <property type="match status" value="1"/>
</dbReference>
<dbReference type="Gene3D" id="3.40.630.10">
    <property type="entry name" value="Zn peptidases"/>
    <property type="match status" value="1"/>
</dbReference>
<evidence type="ECO:0000256" key="8">
    <source>
        <dbReference type="ARBA" id="ARBA00022723"/>
    </source>
</evidence>
<dbReference type="PANTHER" id="PTHR11705:SF143">
    <property type="entry name" value="SLL0236 PROTEIN"/>
    <property type="match status" value="1"/>
</dbReference>
<evidence type="ECO:0000256" key="11">
    <source>
        <dbReference type="ARBA" id="ARBA00022833"/>
    </source>
</evidence>
<comment type="similarity">
    <text evidence="4 17">Belongs to the peptidase M14 family.</text>
</comment>
<evidence type="ECO:0000313" key="21">
    <source>
        <dbReference type="Proteomes" id="UP000002058"/>
    </source>
</evidence>
<dbReference type="SUPFAM" id="SSF54897">
    <property type="entry name" value="Protease propeptides/inhibitors"/>
    <property type="match status" value="1"/>
</dbReference>
<dbReference type="KEGG" id="ure:UREG_01322"/>
<keyword evidence="14" id="KW-0865">Zymogen</keyword>
<dbReference type="AlphaFoldDB" id="C4JHF9"/>
<name>C4JHF9_UNCRE</name>
<dbReference type="Pfam" id="PF00246">
    <property type="entry name" value="Peptidase_M14"/>
    <property type="match status" value="1"/>
</dbReference>
<dbReference type="GeneID" id="8444682"/>
<evidence type="ECO:0000256" key="3">
    <source>
        <dbReference type="ARBA" id="ARBA00004613"/>
    </source>
</evidence>
<evidence type="ECO:0000259" key="19">
    <source>
        <dbReference type="PROSITE" id="PS52035"/>
    </source>
</evidence>
<dbReference type="SUPFAM" id="SSF53187">
    <property type="entry name" value="Zn-dependent exopeptidases"/>
    <property type="match status" value="1"/>
</dbReference>
<organism evidence="20 21">
    <name type="scientific">Uncinocarpus reesii (strain UAMH 1704)</name>
    <dbReference type="NCBI Taxonomy" id="336963"/>
    <lineage>
        <taxon>Eukaryota</taxon>
        <taxon>Fungi</taxon>
        <taxon>Dikarya</taxon>
        <taxon>Ascomycota</taxon>
        <taxon>Pezizomycotina</taxon>
        <taxon>Eurotiomycetes</taxon>
        <taxon>Eurotiomycetidae</taxon>
        <taxon>Onygenales</taxon>
        <taxon>Onygenaceae</taxon>
        <taxon>Uncinocarpus</taxon>
    </lineage>
</organism>
<evidence type="ECO:0000256" key="15">
    <source>
        <dbReference type="ARBA" id="ARBA00023157"/>
    </source>
</evidence>
<dbReference type="GO" id="GO:0006508">
    <property type="term" value="P:proteolysis"/>
    <property type="evidence" value="ECO:0007669"/>
    <property type="project" value="UniProtKB-KW"/>
</dbReference>
<dbReference type="Pfam" id="PF02244">
    <property type="entry name" value="Propep_M14"/>
    <property type="match status" value="1"/>
</dbReference>
<dbReference type="FunFam" id="3.40.630.10:FF:000040">
    <property type="entry name" value="zinc carboxypeptidase"/>
    <property type="match status" value="1"/>
</dbReference>